<sequence length="283" mass="29887">MIRCTAQARITLEKEIGPSNKMILINDACMSLESIDCNLFLALLGNFILPCPRSADLPRIIAHLVANDSDAGLNSELEYSLEVLMETGFHLPRSTKSSLSGSDSANNTAHVLPTTAVIVTTTPASISSTTTSGTDANTTSLEGSLLRPSGTTLSGLSPPVAEAKAPLDNGTQPLPGNASDLQEQRSRRGLDSGRTDSIHEGIAAATLSAFDLDPHTGQLSLIGNPAPEICHDLDPAETDLQGRLTIPGAVGRKERTKSLRLYVRVADRGQPQLTSTARLLIQS</sequence>
<evidence type="ECO:0008006" key="4">
    <source>
        <dbReference type="Google" id="ProtNLM"/>
    </source>
</evidence>
<feature type="region of interest" description="Disordered" evidence="1">
    <location>
        <begin position="125"/>
        <end position="195"/>
    </location>
</feature>
<evidence type="ECO:0000313" key="2">
    <source>
        <dbReference type="EMBL" id="VEL15359.1"/>
    </source>
</evidence>
<feature type="compositionally biased region" description="Basic and acidic residues" evidence="1">
    <location>
        <begin position="182"/>
        <end position="195"/>
    </location>
</feature>
<dbReference type="EMBL" id="CAAALY010024333">
    <property type="protein sequence ID" value="VEL15359.1"/>
    <property type="molecule type" value="Genomic_DNA"/>
</dbReference>
<keyword evidence="3" id="KW-1185">Reference proteome</keyword>
<dbReference type="AlphaFoldDB" id="A0A3S5AFR5"/>
<accession>A0A3S5AFR5</accession>
<gene>
    <name evidence="2" type="ORF">PXEA_LOCUS8799</name>
</gene>
<evidence type="ECO:0000313" key="3">
    <source>
        <dbReference type="Proteomes" id="UP000784294"/>
    </source>
</evidence>
<dbReference type="CDD" id="cd11304">
    <property type="entry name" value="Cadherin_repeat"/>
    <property type="match status" value="1"/>
</dbReference>
<protein>
    <recommendedName>
        <fullName evidence="4">Cadherin domain-containing protein</fullName>
    </recommendedName>
</protein>
<dbReference type="OrthoDB" id="6252479at2759"/>
<evidence type="ECO:0000256" key="1">
    <source>
        <dbReference type="SAM" id="MobiDB-lite"/>
    </source>
</evidence>
<organism evidence="2 3">
    <name type="scientific">Protopolystoma xenopodis</name>
    <dbReference type="NCBI Taxonomy" id="117903"/>
    <lineage>
        <taxon>Eukaryota</taxon>
        <taxon>Metazoa</taxon>
        <taxon>Spiralia</taxon>
        <taxon>Lophotrochozoa</taxon>
        <taxon>Platyhelminthes</taxon>
        <taxon>Monogenea</taxon>
        <taxon>Polyopisthocotylea</taxon>
        <taxon>Polystomatidea</taxon>
        <taxon>Polystomatidae</taxon>
        <taxon>Protopolystoma</taxon>
    </lineage>
</organism>
<proteinExistence type="predicted"/>
<dbReference type="Proteomes" id="UP000784294">
    <property type="component" value="Unassembled WGS sequence"/>
</dbReference>
<comment type="caution">
    <text evidence="2">The sequence shown here is derived from an EMBL/GenBank/DDBJ whole genome shotgun (WGS) entry which is preliminary data.</text>
</comment>
<reference evidence="2" key="1">
    <citation type="submission" date="2018-11" db="EMBL/GenBank/DDBJ databases">
        <authorList>
            <consortium name="Pathogen Informatics"/>
        </authorList>
    </citation>
    <scope>NUCLEOTIDE SEQUENCE</scope>
</reference>
<name>A0A3S5AFR5_9PLAT</name>
<feature type="compositionally biased region" description="Low complexity" evidence="1">
    <location>
        <begin position="125"/>
        <end position="140"/>
    </location>
</feature>